<organism evidence="1">
    <name type="scientific">Terrestrivirus sp</name>
    <dbReference type="NCBI Taxonomy" id="2487775"/>
    <lineage>
        <taxon>Viruses</taxon>
        <taxon>Varidnaviria</taxon>
        <taxon>Bamfordvirae</taxon>
        <taxon>Nucleocytoviricota</taxon>
        <taxon>Megaviricetes</taxon>
        <taxon>Imitervirales</taxon>
        <taxon>Mimiviridae</taxon>
        <taxon>Klosneuvirinae</taxon>
    </lineage>
</organism>
<name>A0A3G4ZNP5_9VIRU</name>
<reference evidence="1" key="1">
    <citation type="submission" date="2018-10" db="EMBL/GenBank/DDBJ databases">
        <title>Hidden diversity of soil giant viruses.</title>
        <authorList>
            <person name="Schulz F."/>
            <person name="Alteio L."/>
            <person name="Goudeau D."/>
            <person name="Ryan E.M."/>
            <person name="Malmstrom R.R."/>
            <person name="Blanchard J."/>
            <person name="Woyke T."/>
        </authorList>
    </citation>
    <scope>NUCLEOTIDE SEQUENCE</scope>
    <source>
        <strain evidence="1">TEV1</strain>
    </source>
</reference>
<proteinExistence type="predicted"/>
<gene>
    <name evidence="1" type="ORF">Terrestrivirus8_5</name>
</gene>
<sequence>MGDNNISNHNKKWSDDDNKLFIKMIKQKKSYKLIATKLKRKPSAIRFRIMNYIHDKKKNETLNEIAKGLGYNVDDVIELLEDREKAEKQAKKGKQVK</sequence>
<evidence type="ECO:0000313" key="1">
    <source>
        <dbReference type="EMBL" id="AYV76512.1"/>
    </source>
</evidence>
<dbReference type="EMBL" id="MK071986">
    <property type="protein sequence ID" value="AYV76512.1"/>
    <property type="molecule type" value="Genomic_DNA"/>
</dbReference>
<protein>
    <submittedName>
        <fullName evidence="1">Uncharacterized protein</fullName>
    </submittedName>
</protein>
<accession>A0A3G4ZNP5</accession>